<dbReference type="InterPro" id="IPR011042">
    <property type="entry name" value="6-blade_b-propeller_TolB-like"/>
</dbReference>
<dbReference type="InterPro" id="IPR013830">
    <property type="entry name" value="SGNH_hydro"/>
</dbReference>
<dbReference type="InterPro" id="IPR055557">
    <property type="entry name" value="DUF7133"/>
</dbReference>
<dbReference type="PANTHER" id="PTHR33546">
    <property type="entry name" value="LARGE, MULTIFUNCTIONAL SECRETED PROTEIN-RELATED"/>
    <property type="match status" value="1"/>
</dbReference>
<dbReference type="PANTHER" id="PTHR33546:SF1">
    <property type="entry name" value="LARGE, MULTIFUNCTIONAL SECRETED PROTEIN"/>
    <property type="match status" value="1"/>
</dbReference>
<dbReference type="Gene3D" id="3.40.50.880">
    <property type="match status" value="1"/>
</dbReference>
<accession>A0A136A2D7</accession>
<evidence type="ECO:0000313" key="7">
    <source>
        <dbReference type="Proteomes" id="UP000070299"/>
    </source>
</evidence>
<dbReference type="Gene3D" id="1.25.10.10">
    <property type="entry name" value="Leucine-rich Repeat Variant"/>
    <property type="match status" value="1"/>
</dbReference>
<dbReference type="Pfam" id="PF13472">
    <property type="entry name" value="Lipase_GDSL_2"/>
    <property type="match status" value="1"/>
</dbReference>
<dbReference type="InterPro" id="IPR009056">
    <property type="entry name" value="Cyt_c-like_dom"/>
</dbReference>
<dbReference type="EMBL" id="LSNE01000005">
    <property type="protein sequence ID" value="KXI29391.1"/>
    <property type="molecule type" value="Genomic_DNA"/>
</dbReference>
<dbReference type="InterPro" id="IPR029062">
    <property type="entry name" value="Class_I_gatase-like"/>
</dbReference>
<evidence type="ECO:0000256" key="3">
    <source>
        <dbReference type="ARBA" id="ARBA00023004"/>
    </source>
</evidence>
<dbReference type="SUPFAM" id="SSF52266">
    <property type="entry name" value="SGNH hydrolase"/>
    <property type="match status" value="1"/>
</dbReference>
<dbReference type="GO" id="GO:0020037">
    <property type="term" value="F:heme binding"/>
    <property type="evidence" value="ECO:0007669"/>
    <property type="project" value="InterPro"/>
</dbReference>
<dbReference type="InterPro" id="IPR036909">
    <property type="entry name" value="Cyt_c-like_dom_sf"/>
</dbReference>
<dbReference type="NCBIfam" id="TIGR02604">
    <property type="entry name" value="Piru_Ver_Nterm"/>
    <property type="match status" value="1"/>
</dbReference>
<dbReference type="PROSITE" id="PS51007">
    <property type="entry name" value="CYTC"/>
    <property type="match status" value="1"/>
</dbReference>
<dbReference type="Pfam" id="PF13646">
    <property type="entry name" value="HEAT_2"/>
    <property type="match status" value="1"/>
</dbReference>
<dbReference type="Pfam" id="PF00034">
    <property type="entry name" value="Cytochrom_C"/>
    <property type="match status" value="1"/>
</dbReference>
<dbReference type="GO" id="GO:0046872">
    <property type="term" value="F:metal ion binding"/>
    <property type="evidence" value="ECO:0007669"/>
    <property type="project" value="UniProtKB-KW"/>
</dbReference>
<reference evidence="7" key="1">
    <citation type="submission" date="2016-02" db="EMBL/GenBank/DDBJ databases">
        <authorList>
            <person name="Schultz-Johansen M."/>
            <person name="Glaring M.A."/>
            <person name="Bech P.K."/>
            <person name="Stougaard P."/>
        </authorList>
    </citation>
    <scope>NUCLEOTIDE SEQUENCE [LARGE SCALE GENOMIC DNA]</scope>
    <source>
        <strain evidence="7">S66</strain>
    </source>
</reference>
<keyword evidence="2 4" id="KW-0479">Metal-binding</keyword>
<name>A0A136A2D7_9ALTE</name>
<dbReference type="Gene3D" id="1.10.760.10">
    <property type="entry name" value="Cytochrome c-like domain"/>
    <property type="match status" value="1"/>
</dbReference>
<protein>
    <submittedName>
        <fullName evidence="6">Dehydrogenase</fullName>
    </submittedName>
</protein>
<dbReference type="InterPro" id="IPR011989">
    <property type="entry name" value="ARM-like"/>
</dbReference>
<evidence type="ECO:0000256" key="1">
    <source>
        <dbReference type="ARBA" id="ARBA00022617"/>
    </source>
</evidence>
<dbReference type="SUPFAM" id="SSF48371">
    <property type="entry name" value="ARM repeat"/>
    <property type="match status" value="1"/>
</dbReference>
<evidence type="ECO:0000259" key="5">
    <source>
        <dbReference type="PROSITE" id="PS51007"/>
    </source>
</evidence>
<dbReference type="InterPro" id="IPR016024">
    <property type="entry name" value="ARM-type_fold"/>
</dbReference>
<evidence type="ECO:0000256" key="2">
    <source>
        <dbReference type="ARBA" id="ARBA00022723"/>
    </source>
</evidence>
<dbReference type="SUPFAM" id="SSF52317">
    <property type="entry name" value="Class I glutamine amidotransferase-like"/>
    <property type="match status" value="1"/>
</dbReference>
<organism evidence="6 7">
    <name type="scientific">Paraglaciecola hydrolytica</name>
    <dbReference type="NCBI Taxonomy" id="1799789"/>
    <lineage>
        <taxon>Bacteria</taxon>
        <taxon>Pseudomonadati</taxon>
        <taxon>Pseudomonadota</taxon>
        <taxon>Gammaproteobacteria</taxon>
        <taxon>Alteromonadales</taxon>
        <taxon>Alteromonadaceae</taxon>
        <taxon>Paraglaciecola</taxon>
    </lineage>
</organism>
<dbReference type="GO" id="GO:0016788">
    <property type="term" value="F:hydrolase activity, acting on ester bonds"/>
    <property type="evidence" value="ECO:0007669"/>
    <property type="project" value="UniProtKB-ARBA"/>
</dbReference>
<dbReference type="InterPro" id="IPR013428">
    <property type="entry name" value="Membrane-bound_put_N"/>
</dbReference>
<dbReference type="CDD" id="cd01834">
    <property type="entry name" value="SGNH_hydrolase_like_2"/>
    <property type="match status" value="1"/>
</dbReference>
<comment type="caution">
    <text evidence="6">The sequence shown here is derived from an EMBL/GenBank/DDBJ whole genome shotgun (WGS) entry which is preliminary data.</text>
</comment>
<dbReference type="Proteomes" id="UP000070299">
    <property type="component" value="Unassembled WGS sequence"/>
</dbReference>
<sequence>MIFRYLVLFALLLPVLALAKGLDHLVFEPPANIAKGKSVVLISGDEEYRSEESLPMLAKILSQRHGFKTTVLFAIDKQSGVINPNENSNIARLDLLKNADLMILATRWRVLPPQQLQHFLDYFNAAKPIIALRTATHAFNNTDHYGGYDWQNFGVNVVGENWLNHHGEHKVQGGRGVIVEKNAQHPLLNNVSDIFTWSDIYGIKHLDQAKATVLLNGAVTESLEMDSKIIDGKLNNPMMPLAWLKSYTTPTGDKTGPVFATTAGAAVDFKKEDLRRLVVNATYHLLNLKVPQKADVAFVDPFEPSFYGFQEADYYLKRGLKVEDFVLGKSGKAILTKAELANLNVSSAITLNKGDRIALIGNGLPERMLHYGHFETELLLRNPDKDLTIRTLARPGYTPGFRPHSSRNSQWAFPGAAQFNPQFNHHSGEGHHPTSDEWLYDIAPDVIVAFFGFNESFAGKEGAENYRAELSAFVDHTLAKQYNGKNAAKLVLVSPIAFQDLSATLDLPDGKQTNKNLALYRDIMQQVAAAKGVHFVDIFEPSATIFASSKTPLTVNGAHLNQAGYRLLAPILVNGIFGQQQLVAQAKHDEVQKLVIDKNWYWFQTYQMPNGVHVDGRRFEPYGVDNYPEEGKKVKQLTQNRDKALWALLSGNTFDLTAADQQTQQLTPIKSNVAEEAVGEYLYGEDALAKFEMAKGYKIELFASEVEFPNLANPAQISFDNQGRLWVSTLGSYPHYRPGDARPDDKILIYEDSDGDGKADKETVFASGLNLPIGFEITEFGVYVSQAPNLVLLKDTDGDDKADTYDIILSGFDTHDTHHAISAFTADPFGNIILDEGVFLHSNIETAYGPVRGVNGGFYRFEPRTQKLERMVQTHIPNPWGVTYDKWGQGFFLFTSGPEVNWMTPVEMKTRYGQLTLGTDTLIEEAHRVRPTSGIEFISSRHFPDEVQGNLLLNNVIGFLGAKQHQLEDAGTGYVSHWRHDLYTSSDPNFRPVDMEFAQDGSLYVVDWHNQLIGHMQHNARDPLRDHAHGRIYRVTYPERALLAKVTITGASPAELFELLKSPEDRIRYRAKRELRALPADKLIAAKKKWLKSLDNKSTHYERYVLEAMWASNSPNDFDQSLVRQLLKAKDFHVRAAAVRALRYQLADFEDAIPLLKKAANDEEGRVRLEVIAAASWLDSAATINILQEVGKHPIDSWMRNAFLQTMNNVGGTWEFKEEVVANEAAHLPEVLQQTYFKGKDIYRKEGYCSTCHQVDGFGLPAAQFPPLAGTDWVTGNPERLIDIALYGIMGKVWVKNVEYVGHVPMTPFQGLLNDEEMAAVLTYVRNAFGNKASAISPEQVKNVRDGGQEPQGFWTAEALKKKYPDAEY</sequence>
<dbReference type="GO" id="GO:0009055">
    <property type="term" value="F:electron transfer activity"/>
    <property type="evidence" value="ECO:0007669"/>
    <property type="project" value="InterPro"/>
</dbReference>
<dbReference type="STRING" id="1799789.AX660_14755"/>
<keyword evidence="1 4" id="KW-0349">Heme</keyword>
<evidence type="ECO:0000313" key="6">
    <source>
        <dbReference type="EMBL" id="KXI29391.1"/>
    </source>
</evidence>
<dbReference type="RefSeq" id="WP_068376779.1">
    <property type="nucleotide sequence ID" value="NZ_LSNE01000005.1"/>
</dbReference>
<dbReference type="InterPro" id="IPR036514">
    <property type="entry name" value="SGNH_hydro_sf"/>
</dbReference>
<dbReference type="SUPFAM" id="SSF46626">
    <property type="entry name" value="Cytochrome c"/>
    <property type="match status" value="1"/>
</dbReference>
<feature type="domain" description="Cytochrome c" evidence="5">
    <location>
        <begin position="1234"/>
        <end position="1329"/>
    </location>
</feature>
<proteinExistence type="predicted"/>
<keyword evidence="7" id="KW-1185">Reference proteome</keyword>
<dbReference type="Gene3D" id="2.120.10.30">
    <property type="entry name" value="TolB, C-terminal domain"/>
    <property type="match status" value="1"/>
</dbReference>
<keyword evidence="3 4" id="KW-0408">Iron</keyword>
<dbReference type="SUPFAM" id="SSF63829">
    <property type="entry name" value="Calcium-dependent phosphotriesterase"/>
    <property type="match status" value="1"/>
</dbReference>
<gene>
    <name evidence="6" type="ORF">AX660_14755</name>
</gene>
<dbReference type="Pfam" id="PF23500">
    <property type="entry name" value="DUF7133"/>
    <property type="match status" value="1"/>
</dbReference>
<evidence type="ECO:0000256" key="4">
    <source>
        <dbReference type="PROSITE-ProRule" id="PRU00433"/>
    </source>
</evidence>
<dbReference type="Gene3D" id="3.40.50.1110">
    <property type="entry name" value="SGNH hydrolase"/>
    <property type="match status" value="1"/>
</dbReference>
<dbReference type="OrthoDB" id="174301at2"/>